<keyword evidence="3" id="KW-1185">Reference proteome</keyword>
<dbReference type="EMBL" id="PGEX01000001">
    <property type="protein sequence ID" value="PJJ41252.1"/>
    <property type="molecule type" value="Genomic_DNA"/>
</dbReference>
<accession>A0A2M9A6B7</accession>
<gene>
    <name evidence="2" type="ORF">BGX16_1213</name>
</gene>
<evidence type="ECO:0000313" key="3">
    <source>
        <dbReference type="Proteomes" id="UP000231134"/>
    </source>
</evidence>
<dbReference type="RefSeq" id="WP_100425245.1">
    <property type="nucleotide sequence ID" value="NZ_PGEX01000001.1"/>
</dbReference>
<dbReference type="AlphaFoldDB" id="A0A2M9A6B7"/>
<keyword evidence="1" id="KW-0812">Transmembrane</keyword>
<keyword evidence="1" id="KW-0472">Membrane</keyword>
<keyword evidence="1" id="KW-1133">Transmembrane helix</keyword>
<name>A0A2M9A6B7_9BACT</name>
<comment type="caution">
    <text evidence="2">The sequence shown here is derived from an EMBL/GenBank/DDBJ whole genome shotgun (WGS) entry which is preliminary data.</text>
</comment>
<dbReference type="Proteomes" id="UP000231134">
    <property type="component" value="Unassembled WGS sequence"/>
</dbReference>
<sequence length="70" mass="7949">MKNARKKTYNNLRNGPGWISARVQSSDFSLIRLPKRLFFLMLLGIPCAFLSGFLFDFQIAQNVVTPIAES</sequence>
<organism evidence="2 3">
    <name type="scientific">Hallerella succinigenes</name>
    <dbReference type="NCBI Taxonomy" id="1896222"/>
    <lineage>
        <taxon>Bacteria</taxon>
        <taxon>Pseudomonadati</taxon>
        <taxon>Fibrobacterota</taxon>
        <taxon>Fibrobacteria</taxon>
        <taxon>Fibrobacterales</taxon>
        <taxon>Fibrobacteraceae</taxon>
        <taxon>Hallerella</taxon>
    </lineage>
</organism>
<evidence type="ECO:0000313" key="2">
    <source>
        <dbReference type="EMBL" id="PJJ41252.1"/>
    </source>
</evidence>
<feature type="transmembrane region" description="Helical" evidence="1">
    <location>
        <begin position="37"/>
        <end position="55"/>
    </location>
</feature>
<protein>
    <submittedName>
        <fullName evidence="2">Uncharacterized protein</fullName>
    </submittedName>
</protein>
<reference evidence="2 3" key="1">
    <citation type="submission" date="2017-11" db="EMBL/GenBank/DDBJ databases">
        <title>Animal gut microbial communities from fecal samples from Wisconsin, USA.</title>
        <authorList>
            <person name="Neumann A."/>
        </authorList>
    </citation>
    <scope>NUCLEOTIDE SEQUENCE [LARGE SCALE GENOMIC DNA]</scope>
    <source>
        <strain evidence="2 3">UWS3</strain>
    </source>
</reference>
<evidence type="ECO:0000256" key="1">
    <source>
        <dbReference type="SAM" id="Phobius"/>
    </source>
</evidence>
<proteinExistence type="predicted"/>